<keyword evidence="10 20" id="KW-0808">Transferase</keyword>
<feature type="transmembrane region" description="Helical" evidence="21">
    <location>
        <begin position="49"/>
        <end position="72"/>
    </location>
</feature>
<keyword evidence="8 20" id="KW-0444">Lipid biosynthesis</keyword>
<evidence type="ECO:0000256" key="9">
    <source>
        <dbReference type="ARBA" id="ARBA00022519"/>
    </source>
</evidence>
<keyword evidence="12 21" id="KW-1133">Transmembrane helix</keyword>
<evidence type="ECO:0000256" key="19">
    <source>
        <dbReference type="ARBA" id="ARBA00037468"/>
    </source>
</evidence>
<evidence type="ECO:0000313" key="23">
    <source>
        <dbReference type="Proteomes" id="UP001205890"/>
    </source>
</evidence>
<keyword evidence="23" id="KW-1185">Reference proteome</keyword>
<feature type="transmembrane region" description="Helical" evidence="21">
    <location>
        <begin position="162"/>
        <end position="181"/>
    </location>
</feature>
<evidence type="ECO:0000256" key="11">
    <source>
        <dbReference type="ARBA" id="ARBA00022692"/>
    </source>
</evidence>
<protein>
    <recommendedName>
        <fullName evidence="6 20">Phosphatidylcholine synthase</fullName>
        <shortName evidence="20">PC synthase</shortName>
        <shortName evidence="20">PCS</shortName>
        <ecNumber evidence="5 20">2.7.8.24</ecNumber>
    </recommendedName>
    <alternativeName>
        <fullName evidence="18 20">CDP-diglyceride-choline O-phosphatidyltransferase</fullName>
    </alternativeName>
</protein>
<dbReference type="EMBL" id="JANCLU010000012">
    <property type="protein sequence ID" value="MCP8939499.1"/>
    <property type="molecule type" value="Genomic_DNA"/>
</dbReference>
<comment type="subcellular location">
    <subcellularLocation>
        <location evidence="3 20">Cell inner membrane</location>
        <topology evidence="3 20">Multi-pass membrane protein</topology>
    </subcellularLocation>
</comment>
<dbReference type="InterPro" id="IPR026027">
    <property type="entry name" value="PcS"/>
</dbReference>
<reference evidence="22 23" key="1">
    <citation type="submission" date="2022-07" db="EMBL/GenBank/DDBJ databases">
        <authorList>
            <person name="Li W.-J."/>
            <person name="Deng Q.-Q."/>
        </authorList>
    </citation>
    <scope>NUCLEOTIDE SEQUENCE [LARGE SCALE GENOMIC DNA]</scope>
    <source>
        <strain evidence="22 23">SYSU M60028</strain>
    </source>
</reference>
<organism evidence="22 23">
    <name type="scientific">Alsobacter ponti</name>
    <dbReference type="NCBI Taxonomy" id="2962936"/>
    <lineage>
        <taxon>Bacteria</taxon>
        <taxon>Pseudomonadati</taxon>
        <taxon>Pseudomonadota</taxon>
        <taxon>Alphaproteobacteria</taxon>
        <taxon>Hyphomicrobiales</taxon>
        <taxon>Alsobacteraceae</taxon>
        <taxon>Alsobacter</taxon>
    </lineage>
</organism>
<comment type="caution">
    <text evidence="22">The sequence shown here is derived from an EMBL/GenBank/DDBJ whole genome shotgun (WGS) entry which is preliminary data.</text>
</comment>
<keyword evidence="11 21" id="KW-0812">Transmembrane</keyword>
<dbReference type="Gene3D" id="1.20.120.1760">
    <property type="match status" value="1"/>
</dbReference>
<keyword evidence="9 20" id="KW-0997">Cell inner membrane</keyword>
<dbReference type="PIRSF" id="PIRSF000851">
    <property type="entry name" value="PcS"/>
    <property type="match status" value="1"/>
</dbReference>
<evidence type="ECO:0000256" key="18">
    <source>
        <dbReference type="ARBA" id="ARBA00033321"/>
    </source>
</evidence>
<evidence type="ECO:0000256" key="12">
    <source>
        <dbReference type="ARBA" id="ARBA00022989"/>
    </source>
</evidence>
<evidence type="ECO:0000256" key="13">
    <source>
        <dbReference type="ARBA" id="ARBA00023098"/>
    </source>
</evidence>
<feature type="transmembrane region" description="Helical" evidence="21">
    <location>
        <begin position="84"/>
        <end position="107"/>
    </location>
</feature>
<comment type="catalytic activity">
    <reaction evidence="1 20">
        <text>a CDP-1,2-diacyl-sn-glycerol + choline = a 1,2-diacyl-sn-glycero-3-phosphocholine + CMP + H(+)</text>
        <dbReference type="Rhea" id="RHEA:14597"/>
        <dbReference type="ChEBI" id="CHEBI:15354"/>
        <dbReference type="ChEBI" id="CHEBI:15378"/>
        <dbReference type="ChEBI" id="CHEBI:57643"/>
        <dbReference type="ChEBI" id="CHEBI:58332"/>
        <dbReference type="ChEBI" id="CHEBI:60377"/>
        <dbReference type="EC" id="2.7.8.24"/>
    </reaction>
</comment>
<evidence type="ECO:0000256" key="10">
    <source>
        <dbReference type="ARBA" id="ARBA00022679"/>
    </source>
</evidence>
<dbReference type="EC" id="2.7.8.24" evidence="5 20"/>
<feature type="transmembrane region" description="Helical" evidence="21">
    <location>
        <begin position="217"/>
        <end position="236"/>
    </location>
</feature>
<evidence type="ECO:0000256" key="21">
    <source>
        <dbReference type="SAM" id="Phobius"/>
    </source>
</evidence>
<sequence>MTTDSDEDLRAKRPFAERLPAYCVHFFTASGGALALLALLAAVEKNLAHSFAWLGVALIVDGIDGTIARALHVRDRLPNISGDVLDLVIDFTTYVFVPAAILVYSGIWERGFALTWAVAIVVSAALYFSDLRMKTPDNWFAGFPAVWNVVVFYLIIYQPSPWIATAVIAAAAVGQALPLVFVHPFRVKQFKPVTLVMCVVWMAAGFMTIAEDLKPDGLTNVALLASALYFTGLGLLRKRPASPHA</sequence>
<accession>A0ABT1LDG2</accession>
<evidence type="ECO:0000313" key="22">
    <source>
        <dbReference type="EMBL" id="MCP8939499.1"/>
    </source>
</evidence>
<comment type="cofactor">
    <cofactor evidence="2 20">
        <name>Mn(2+)</name>
        <dbReference type="ChEBI" id="CHEBI:29035"/>
    </cofactor>
</comment>
<feature type="transmembrane region" description="Helical" evidence="21">
    <location>
        <begin position="21"/>
        <end position="43"/>
    </location>
</feature>
<dbReference type="InterPro" id="IPR043130">
    <property type="entry name" value="CDP-OH_PTrfase_TM_dom"/>
</dbReference>
<dbReference type="RefSeq" id="WP_254743099.1">
    <property type="nucleotide sequence ID" value="NZ_JANCLU010000012.1"/>
</dbReference>
<comment type="function">
    <text evidence="19 20">Condenses choline with CDP-diglyceride to produce phosphatidylcholine and CMP.</text>
</comment>
<keyword evidence="14 20" id="KW-0472">Membrane</keyword>
<evidence type="ECO:0000256" key="17">
    <source>
        <dbReference type="ARBA" id="ARBA00023264"/>
    </source>
</evidence>
<evidence type="ECO:0000256" key="1">
    <source>
        <dbReference type="ARBA" id="ARBA00000958"/>
    </source>
</evidence>
<evidence type="ECO:0000256" key="4">
    <source>
        <dbReference type="ARBA" id="ARBA00010441"/>
    </source>
</evidence>
<comment type="similarity">
    <text evidence="4 20">Belongs to the CDP-alcohol phosphatidyltransferase class-I family.</text>
</comment>
<evidence type="ECO:0000256" key="16">
    <source>
        <dbReference type="ARBA" id="ARBA00023211"/>
    </source>
</evidence>
<dbReference type="InterPro" id="IPR000462">
    <property type="entry name" value="CDP-OH_P_trans"/>
</dbReference>
<keyword evidence="16 20" id="KW-0464">Manganese</keyword>
<evidence type="ECO:0000256" key="7">
    <source>
        <dbReference type="ARBA" id="ARBA00022475"/>
    </source>
</evidence>
<evidence type="ECO:0000256" key="15">
    <source>
        <dbReference type="ARBA" id="ARBA00023209"/>
    </source>
</evidence>
<keyword evidence="17 20" id="KW-1208">Phospholipid metabolism</keyword>
<dbReference type="Proteomes" id="UP001205890">
    <property type="component" value="Unassembled WGS sequence"/>
</dbReference>
<name>A0ABT1LDG2_9HYPH</name>
<gene>
    <name evidence="22" type="ORF">NK718_13315</name>
</gene>
<keyword evidence="7 20" id="KW-1003">Cell membrane</keyword>
<evidence type="ECO:0000256" key="6">
    <source>
        <dbReference type="ARBA" id="ARBA00015623"/>
    </source>
</evidence>
<evidence type="ECO:0000256" key="8">
    <source>
        <dbReference type="ARBA" id="ARBA00022516"/>
    </source>
</evidence>
<evidence type="ECO:0000256" key="5">
    <source>
        <dbReference type="ARBA" id="ARBA00013195"/>
    </source>
</evidence>
<evidence type="ECO:0000256" key="2">
    <source>
        <dbReference type="ARBA" id="ARBA00001936"/>
    </source>
</evidence>
<feature type="transmembrane region" description="Helical" evidence="21">
    <location>
        <begin position="193"/>
        <end position="211"/>
    </location>
</feature>
<evidence type="ECO:0000256" key="14">
    <source>
        <dbReference type="ARBA" id="ARBA00023136"/>
    </source>
</evidence>
<evidence type="ECO:0000256" key="20">
    <source>
        <dbReference type="PIRNR" id="PIRNR000851"/>
    </source>
</evidence>
<feature type="transmembrane region" description="Helical" evidence="21">
    <location>
        <begin position="138"/>
        <end position="156"/>
    </location>
</feature>
<keyword evidence="15 20" id="KW-0594">Phospholipid biosynthesis</keyword>
<dbReference type="Pfam" id="PF01066">
    <property type="entry name" value="CDP-OH_P_transf"/>
    <property type="match status" value="1"/>
</dbReference>
<proteinExistence type="inferred from homology"/>
<keyword evidence="13 20" id="KW-0443">Lipid metabolism</keyword>
<evidence type="ECO:0000256" key="3">
    <source>
        <dbReference type="ARBA" id="ARBA00004429"/>
    </source>
</evidence>
<feature type="transmembrane region" description="Helical" evidence="21">
    <location>
        <begin position="113"/>
        <end position="131"/>
    </location>
</feature>